<reference evidence="2" key="1">
    <citation type="submission" date="2022-11" db="UniProtKB">
        <authorList>
            <consortium name="WormBaseParasite"/>
        </authorList>
    </citation>
    <scope>IDENTIFICATION</scope>
</reference>
<sequence length="68" mass="8305">MDGRNHVLYGCDPNNEMVILVCNVLRDHIRILCIFDDLIQNLRYYPLRKSMADFWTYDQFRSFRFDVQ</sequence>
<evidence type="ECO:0000313" key="2">
    <source>
        <dbReference type="WBParaSite" id="nRc.2.0.1.t05338-RA"/>
    </source>
</evidence>
<accession>A0A915HTW1</accession>
<name>A0A915HTW1_ROMCU</name>
<proteinExistence type="predicted"/>
<keyword evidence="1" id="KW-1185">Reference proteome</keyword>
<dbReference type="Proteomes" id="UP000887565">
    <property type="component" value="Unplaced"/>
</dbReference>
<dbReference type="WBParaSite" id="nRc.2.0.1.t05338-RA">
    <property type="protein sequence ID" value="nRc.2.0.1.t05338-RA"/>
    <property type="gene ID" value="nRc.2.0.1.g05338"/>
</dbReference>
<protein>
    <submittedName>
        <fullName evidence="2">Uncharacterized protein</fullName>
    </submittedName>
</protein>
<organism evidence="1 2">
    <name type="scientific">Romanomermis culicivorax</name>
    <name type="common">Nematode worm</name>
    <dbReference type="NCBI Taxonomy" id="13658"/>
    <lineage>
        <taxon>Eukaryota</taxon>
        <taxon>Metazoa</taxon>
        <taxon>Ecdysozoa</taxon>
        <taxon>Nematoda</taxon>
        <taxon>Enoplea</taxon>
        <taxon>Dorylaimia</taxon>
        <taxon>Mermithida</taxon>
        <taxon>Mermithoidea</taxon>
        <taxon>Mermithidae</taxon>
        <taxon>Romanomermis</taxon>
    </lineage>
</organism>
<evidence type="ECO:0000313" key="1">
    <source>
        <dbReference type="Proteomes" id="UP000887565"/>
    </source>
</evidence>
<dbReference type="AlphaFoldDB" id="A0A915HTW1"/>